<evidence type="ECO:0000313" key="3">
    <source>
        <dbReference type="EMBL" id="CAL8078176.1"/>
    </source>
</evidence>
<keyword evidence="2" id="KW-0732">Signal</keyword>
<evidence type="ECO:0000256" key="1">
    <source>
        <dbReference type="SAM" id="Phobius"/>
    </source>
</evidence>
<evidence type="ECO:0000313" key="4">
    <source>
        <dbReference type="Proteomes" id="UP001642540"/>
    </source>
</evidence>
<keyword evidence="1" id="KW-1133">Transmembrane helix</keyword>
<accession>A0ABP1PUU6</accession>
<feature type="chain" id="PRO_5046693938" evidence="2">
    <location>
        <begin position="20"/>
        <end position="269"/>
    </location>
</feature>
<feature type="transmembrane region" description="Helical" evidence="1">
    <location>
        <begin position="141"/>
        <end position="167"/>
    </location>
</feature>
<keyword evidence="1" id="KW-0812">Transmembrane</keyword>
<dbReference type="Proteomes" id="UP001642540">
    <property type="component" value="Unassembled WGS sequence"/>
</dbReference>
<gene>
    <name evidence="3" type="ORF">ODALV1_LOCUS4021</name>
</gene>
<name>A0ABP1PUU6_9HEXA</name>
<sequence>MHFQKLTLLTICMGMATMAAPQAQQLQAQPQAQASAPVAQSRDAPVYSDSQYAASGYQAAAANPGQYTNGAAAAYSQPQATYSAAASSQGGGYGGGGQPSGNGNAGYYYYYYPVQESKTDLSYAPAKEAYHPSDSYGIDPLGIISVLAIAGLVIAGLALLFPGWAYVKSDENVYYRSNNGAPSLLGLSKDDFLTLTSLVLAAIEGEDCIEKMMCDASKLVKKVKKADTFLRIMEDFAPSSVSGNIKKLRTTMKKSDECKNVSCGKKKVL</sequence>
<keyword evidence="4" id="KW-1185">Reference proteome</keyword>
<dbReference type="EMBL" id="CAXLJM020000013">
    <property type="protein sequence ID" value="CAL8078176.1"/>
    <property type="molecule type" value="Genomic_DNA"/>
</dbReference>
<proteinExistence type="predicted"/>
<keyword evidence="1" id="KW-0472">Membrane</keyword>
<protein>
    <submittedName>
        <fullName evidence="3">Uncharacterized protein</fullName>
    </submittedName>
</protein>
<reference evidence="3 4" key="1">
    <citation type="submission" date="2024-08" db="EMBL/GenBank/DDBJ databases">
        <authorList>
            <person name="Cucini C."/>
            <person name="Frati F."/>
        </authorList>
    </citation>
    <scope>NUCLEOTIDE SEQUENCE [LARGE SCALE GENOMIC DNA]</scope>
</reference>
<comment type="caution">
    <text evidence="3">The sequence shown here is derived from an EMBL/GenBank/DDBJ whole genome shotgun (WGS) entry which is preliminary data.</text>
</comment>
<feature type="signal peptide" evidence="2">
    <location>
        <begin position="1"/>
        <end position="19"/>
    </location>
</feature>
<organism evidence="3 4">
    <name type="scientific">Orchesella dallaii</name>
    <dbReference type="NCBI Taxonomy" id="48710"/>
    <lineage>
        <taxon>Eukaryota</taxon>
        <taxon>Metazoa</taxon>
        <taxon>Ecdysozoa</taxon>
        <taxon>Arthropoda</taxon>
        <taxon>Hexapoda</taxon>
        <taxon>Collembola</taxon>
        <taxon>Entomobryomorpha</taxon>
        <taxon>Entomobryoidea</taxon>
        <taxon>Orchesellidae</taxon>
        <taxon>Orchesellinae</taxon>
        <taxon>Orchesella</taxon>
    </lineage>
</organism>
<evidence type="ECO:0000256" key="2">
    <source>
        <dbReference type="SAM" id="SignalP"/>
    </source>
</evidence>